<feature type="region of interest" description="Disordered" evidence="13">
    <location>
        <begin position="93"/>
        <end position="118"/>
    </location>
</feature>
<dbReference type="Gene3D" id="1.20.50.20">
    <property type="entry name" value="DnaG, RNA polymerase domain, helical bundle"/>
    <property type="match status" value="1"/>
</dbReference>
<dbReference type="PANTHER" id="PTHR30313">
    <property type="entry name" value="DNA PRIMASE"/>
    <property type="match status" value="1"/>
</dbReference>
<dbReference type="InterPro" id="IPR002694">
    <property type="entry name" value="Znf_CHC2"/>
</dbReference>
<sequence>MIPSGFLQELLARTDVVDIVGRQVTLKKAGINYKGLCPFHGEKSPSFIVSPSRQTYHCFGCGVHGDAIRFLTEHHGMTFVEAVHDLARSAGLQVPEDETSAADRARAQEQREKQSTLSGVLEKAADHYRKQLKGSARAVAYLKQRGLTGEIAARFGLGYSPEGWRALASAFPKYDDPLLVESGLVITQGDEGPEQKRYDRFRDRIMFPIRNVKGETIGFGGRVLDKGEPKYLNSPETPVFVKGRELYGLFEARTGLREKEYALVTEGYMDVVALAQLGFPNAVATLGTACTADHVHKLLRFTEQVVFSFDGDAAGRRAAGRALEAALPHATDTRSFKFLFLPPEHDPDSYIRAHGAIGFEACVRDAVPLSRQLIEHASADCDLQSAEGRSRMLAQARPLWQQLPEGTLRLQMLSELARLGGLPSEELGKLWAAQGPVSSGTPYRAADPADDGTPARTFERYKRRGPQASFGPQTTTTRGRLAPKKPEDRIVQMLYGNSQWWLQLSALEHDLLHGLPSPHGPAIAWLEREMTEHGGRPWAVLREALASDESLAPDVRTLADGDADPDATFEDLRSAVDMLLVKALEARKQALLAKAATDPQALQEFREVDTEWRAVRARQGGMLVRGE</sequence>
<dbReference type="Gene3D" id="3.90.580.10">
    <property type="entry name" value="Zinc finger, CHC2-type domain"/>
    <property type="match status" value="1"/>
</dbReference>
<comment type="function">
    <text evidence="12">RNA polymerase that catalyzes the synthesis of short RNA molecules used as primers for DNA polymerase during DNA replication.</text>
</comment>
<evidence type="ECO:0000256" key="2">
    <source>
        <dbReference type="ARBA" id="ARBA00022515"/>
    </source>
</evidence>
<keyword evidence="16" id="KW-1185">Reference proteome</keyword>
<evidence type="ECO:0000256" key="4">
    <source>
        <dbReference type="ARBA" id="ARBA00022695"/>
    </source>
</evidence>
<dbReference type="Pfam" id="PF13155">
    <property type="entry name" value="Toprim_2"/>
    <property type="match status" value="1"/>
</dbReference>
<dbReference type="Pfam" id="PF10410">
    <property type="entry name" value="DnaB_bind"/>
    <property type="match status" value="1"/>
</dbReference>
<organism evidence="15 16">
    <name type="scientific">Ideonella paludis</name>
    <dbReference type="NCBI Taxonomy" id="1233411"/>
    <lineage>
        <taxon>Bacteria</taxon>
        <taxon>Pseudomonadati</taxon>
        <taxon>Pseudomonadota</taxon>
        <taxon>Betaproteobacteria</taxon>
        <taxon>Burkholderiales</taxon>
        <taxon>Sphaerotilaceae</taxon>
        <taxon>Ideonella</taxon>
    </lineage>
</organism>
<dbReference type="EMBL" id="JAGQDG010000002">
    <property type="protein sequence ID" value="MBQ0934736.1"/>
    <property type="molecule type" value="Genomic_DNA"/>
</dbReference>
<dbReference type="InterPro" id="IPR013264">
    <property type="entry name" value="DNAG_N"/>
</dbReference>
<evidence type="ECO:0000256" key="13">
    <source>
        <dbReference type="SAM" id="MobiDB-lite"/>
    </source>
</evidence>
<dbReference type="PANTHER" id="PTHR30313:SF2">
    <property type="entry name" value="DNA PRIMASE"/>
    <property type="match status" value="1"/>
</dbReference>
<evidence type="ECO:0000256" key="9">
    <source>
        <dbReference type="ARBA" id="ARBA00022842"/>
    </source>
</evidence>
<dbReference type="SMART" id="SM00493">
    <property type="entry name" value="TOPRIM"/>
    <property type="match status" value="1"/>
</dbReference>
<keyword evidence="2 12" id="KW-0639">Primosome</keyword>
<dbReference type="Gene3D" id="3.40.1360.10">
    <property type="match status" value="1"/>
</dbReference>
<evidence type="ECO:0000256" key="3">
    <source>
        <dbReference type="ARBA" id="ARBA00022679"/>
    </source>
</evidence>
<dbReference type="Gene3D" id="3.90.980.10">
    <property type="entry name" value="DNA primase, catalytic core, N-terminal domain"/>
    <property type="match status" value="1"/>
</dbReference>
<keyword evidence="1 12" id="KW-0240">DNA-directed RNA polymerase</keyword>
<evidence type="ECO:0000256" key="12">
    <source>
        <dbReference type="HAMAP-Rule" id="MF_00974"/>
    </source>
</evidence>
<dbReference type="InterPro" id="IPR030846">
    <property type="entry name" value="DnaG_bac"/>
</dbReference>
<evidence type="ECO:0000256" key="6">
    <source>
        <dbReference type="ARBA" id="ARBA00022723"/>
    </source>
</evidence>
<comment type="cofactor">
    <cofactor evidence="12">
        <name>Zn(2+)</name>
        <dbReference type="ChEBI" id="CHEBI:29105"/>
    </cofactor>
    <text evidence="12">Binds 1 zinc ion per monomer.</text>
</comment>
<dbReference type="Pfam" id="PF01807">
    <property type="entry name" value="Zn_ribbon_DnaG"/>
    <property type="match status" value="1"/>
</dbReference>
<keyword evidence="7 12" id="KW-0863">Zinc-finger</keyword>
<keyword evidence="6 12" id="KW-0479">Metal-binding</keyword>
<comment type="catalytic activity">
    <reaction evidence="12">
        <text>ssDNA + n NTP = ssDNA/pppN(pN)n-1 hybrid + (n-1) diphosphate.</text>
        <dbReference type="EC" id="2.7.7.101"/>
    </reaction>
</comment>
<evidence type="ECO:0000256" key="1">
    <source>
        <dbReference type="ARBA" id="ARBA00022478"/>
    </source>
</evidence>
<proteinExistence type="inferred from homology"/>
<dbReference type="RefSeq" id="WP_210806983.1">
    <property type="nucleotide sequence ID" value="NZ_JAGQDG010000002.1"/>
</dbReference>
<evidence type="ECO:0000256" key="7">
    <source>
        <dbReference type="ARBA" id="ARBA00022771"/>
    </source>
</evidence>
<dbReference type="SUPFAM" id="SSF57783">
    <property type="entry name" value="Zinc beta-ribbon"/>
    <property type="match status" value="1"/>
</dbReference>
<evidence type="ECO:0000256" key="11">
    <source>
        <dbReference type="ARBA" id="ARBA00023163"/>
    </source>
</evidence>
<comment type="domain">
    <text evidence="12">Contains an N-terminal zinc-binding domain, a central core domain that contains the primase activity, and a C-terminal DnaB-binding domain.</text>
</comment>
<keyword evidence="10 12" id="KW-0238">DNA-binding</keyword>
<dbReference type="SUPFAM" id="SSF56731">
    <property type="entry name" value="DNA primase core"/>
    <property type="match status" value="1"/>
</dbReference>
<dbReference type="InterPro" id="IPR006171">
    <property type="entry name" value="TOPRIM_dom"/>
</dbReference>
<evidence type="ECO:0000259" key="14">
    <source>
        <dbReference type="PROSITE" id="PS50880"/>
    </source>
</evidence>
<keyword evidence="4 12" id="KW-0548">Nucleotidyltransferase</keyword>
<dbReference type="Proteomes" id="UP000672097">
    <property type="component" value="Unassembled WGS sequence"/>
</dbReference>
<name>A0ABS5DUB7_9BURK</name>
<dbReference type="InterPro" id="IPR036977">
    <property type="entry name" value="DNA_primase_Znf_CHC2"/>
</dbReference>
<dbReference type="InterPro" id="IPR037068">
    <property type="entry name" value="DNA_primase_core_N_sf"/>
</dbReference>
<comment type="caution">
    <text evidence="15">The sequence shown here is derived from an EMBL/GenBank/DDBJ whole genome shotgun (WGS) entry which is preliminary data.</text>
</comment>
<comment type="similarity">
    <text evidence="12">Belongs to the DnaG primase family.</text>
</comment>
<feature type="zinc finger region" description="CHC2-type" evidence="12">
    <location>
        <begin position="37"/>
        <end position="61"/>
    </location>
</feature>
<keyword evidence="11 12" id="KW-0804">Transcription</keyword>
<dbReference type="NCBIfam" id="TIGR01391">
    <property type="entry name" value="dnaG"/>
    <property type="match status" value="1"/>
</dbReference>
<comment type="subunit">
    <text evidence="12">Monomer. Interacts with DnaB.</text>
</comment>
<dbReference type="EC" id="2.7.7.101" evidence="12"/>
<protein>
    <recommendedName>
        <fullName evidence="12">DNA primase</fullName>
        <ecNumber evidence="12">2.7.7.101</ecNumber>
    </recommendedName>
</protein>
<keyword evidence="8 12" id="KW-0862">Zinc</keyword>
<feature type="domain" description="Toprim" evidence="14">
    <location>
        <begin position="260"/>
        <end position="342"/>
    </location>
</feature>
<evidence type="ECO:0000256" key="8">
    <source>
        <dbReference type="ARBA" id="ARBA00022833"/>
    </source>
</evidence>
<keyword evidence="3 12" id="KW-0808">Transferase</keyword>
<dbReference type="InterPro" id="IPR050219">
    <property type="entry name" value="DnaG_primase"/>
</dbReference>
<dbReference type="InterPro" id="IPR019475">
    <property type="entry name" value="DNA_primase_DnaB-bd"/>
</dbReference>
<dbReference type="SMART" id="SM00400">
    <property type="entry name" value="ZnF_CHCC"/>
    <property type="match status" value="1"/>
</dbReference>
<keyword evidence="9" id="KW-0460">Magnesium</keyword>
<reference evidence="15 16" key="1">
    <citation type="submission" date="2021-04" db="EMBL/GenBank/DDBJ databases">
        <title>The genome sequence of type strain Ideonella paludis KCTC 32238.</title>
        <authorList>
            <person name="Liu Y."/>
        </authorList>
    </citation>
    <scope>NUCLEOTIDE SEQUENCE [LARGE SCALE GENOMIC DNA]</scope>
    <source>
        <strain evidence="15 16">KCTC 32238</strain>
    </source>
</reference>
<gene>
    <name evidence="12" type="primary">dnaG</name>
    <name evidence="15" type="ORF">KAK11_05285</name>
</gene>
<feature type="compositionally biased region" description="Basic and acidic residues" evidence="13">
    <location>
        <begin position="101"/>
        <end position="114"/>
    </location>
</feature>
<dbReference type="CDD" id="cd03364">
    <property type="entry name" value="TOPRIM_DnaG_primases"/>
    <property type="match status" value="1"/>
</dbReference>
<dbReference type="InterPro" id="IPR006295">
    <property type="entry name" value="DNA_primase_DnaG"/>
</dbReference>
<evidence type="ECO:0000256" key="10">
    <source>
        <dbReference type="ARBA" id="ARBA00023125"/>
    </source>
</evidence>
<dbReference type="PROSITE" id="PS50880">
    <property type="entry name" value="TOPRIM"/>
    <property type="match status" value="1"/>
</dbReference>
<dbReference type="InterPro" id="IPR034151">
    <property type="entry name" value="TOPRIM_DnaG_bac"/>
</dbReference>
<dbReference type="GO" id="GO:0016779">
    <property type="term" value="F:nucleotidyltransferase activity"/>
    <property type="evidence" value="ECO:0007669"/>
    <property type="project" value="UniProtKB-KW"/>
</dbReference>
<evidence type="ECO:0000313" key="15">
    <source>
        <dbReference type="EMBL" id="MBQ0934736.1"/>
    </source>
</evidence>
<evidence type="ECO:0000313" key="16">
    <source>
        <dbReference type="Proteomes" id="UP000672097"/>
    </source>
</evidence>
<dbReference type="Pfam" id="PF08275">
    <property type="entry name" value="DNAG_N"/>
    <property type="match status" value="1"/>
</dbReference>
<evidence type="ECO:0000256" key="5">
    <source>
        <dbReference type="ARBA" id="ARBA00022705"/>
    </source>
</evidence>
<accession>A0ABS5DUB7</accession>
<dbReference type="HAMAP" id="MF_00974">
    <property type="entry name" value="DNA_primase_DnaG"/>
    <property type="match status" value="1"/>
</dbReference>
<keyword evidence="5 12" id="KW-0235">DNA replication</keyword>